<accession>A0AAP2REV7</accession>
<dbReference type="Gene3D" id="3.30.70.2660">
    <property type="match status" value="1"/>
</dbReference>
<dbReference type="InterPro" id="IPR021124">
    <property type="entry name" value="CRISPR-assoc_prot_Cas5"/>
</dbReference>
<dbReference type="GO" id="GO:0003723">
    <property type="term" value="F:RNA binding"/>
    <property type="evidence" value="ECO:0007669"/>
    <property type="project" value="InterPro"/>
</dbReference>
<sequence length="242" mass="27465">MGGLMTDYPPILILRLEGPMQSWGLKAKWDIRDTGEEPSKSGIVGLIGCAMGYSRNDPRLVEELDKNLRIGIRIENPGEISKDFHTINGVLPTAEGKFKGSDGEPTTIISIREYIEDASFLVAIEGPGQLLYKIRDAMEDPRWPIYLGRKSCPPTRPIFETITQDYGSIDDVLAKYPWSSYTCEVREKYPEELKCIVEDHNGPYMRTDRVQKSPVRMYGIRNVRIFKIKAPIMKEDTCTSLD</sequence>
<dbReference type="NCBIfam" id="TIGR01868">
    <property type="entry name" value="casD_Cas5e"/>
    <property type="match status" value="1"/>
</dbReference>
<proteinExistence type="predicted"/>
<keyword evidence="1" id="KW-0051">Antiviral defense</keyword>
<dbReference type="InterPro" id="IPR013422">
    <property type="entry name" value="CRISPR-assoc_prot_Cas5_N"/>
</dbReference>
<reference evidence="2 3" key="1">
    <citation type="submission" date="2017-11" db="EMBL/GenBank/DDBJ databases">
        <title>Isolation and Characterization of Family Methanocellaceae Species from Potential Methane Hydrate Area Offshore Southwestern Taiwan.</title>
        <authorList>
            <person name="Zhang W.-L."/>
            <person name="Chen W.-C."/>
            <person name="Lai M.-C."/>
            <person name="Chen S.-C."/>
        </authorList>
    </citation>
    <scope>NUCLEOTIDE SEQUENCE [LARGE SCALE GENOMIC DNA]</scope>
    <source>
        <strain evidence="2 3">CWC-04</strain>
    </source>
</reference>
<evidence type="ECO:0000313" key="3">
    <source>
        <dbReference type="Proteomes" id="UP001320159"/>
    </source>
</evidence>
<comment type="caution">
    <text evidence="2">The sequence shown here is derived from an EMBL/GenBank/DDBJ whole genome shotgun (WGS) entry which is preliminary data.</text>
</comment>
<dbReference type="NCBIfam" id="TIGR02593">
    <property type="entry name" value="CRISPR_cas5"/>
    <property type="match status" value="1"/>
</dbReference>
<keyword evidence="3" id="KW-1185">Reference proteome</keyword>
<organism evidence="2 3">
    <name type="scientific">Methanooceanicella nereidis</name>
    <dbReference type="NCBI Taxonomy" id="2052831"/>
    <lineage>
        <taxon>Archaea</taxon>
        <taxon>Methanobacteriati</taxon>
        <taxon>Methanobacteriota</taxon>
        <taxon>Stenosarchaea group</taxon>
        <taxon>Methanomicrobia</taxon>
        <taxon>Methanocellales</taxon>
        <taxon>Methanocellaceae</taxon>
        <taxon>Methanooceanicella</taxon>
    </lineage>
</organism>
<dbReference type="GO" id="GO:0051607">
    <property type="term" value="P:defense response to virus"/>
    <property type="evidence" value="ECO:0007669"/>
    <property type="project" value="UniProtKB-KW"/>
</dbReference>
<dbReference type="CDD" id="cd09756">
    <property type="entry name" value="Cas5_I-E"/>
    <property type="match status" value="1"/>
</dbReference>
<dbReference type="EMBL" id="PGCK01000005">
    <property type="protein sequence ID" value="MCD1294790.1"/>
    <property type="molecule type" value="Genomic_DNA"/>
</dbReference>
<evidence type="ECO:0000256" key="1">
    <source>
        <dbReference type="ARBA" id="ARBA00023118"/>
    </source>
</evidence>
<dbReference type="Pfam" id="PF09704">
    <property type="entry name" value="Cas_Cas5d"/>
    <property type="match status" value="1"/>
</dbReference>
<dbReference type="AlphaFoldDB" id="A0AAP2REV7"/>
<protein>
    <submittedName>
        <fullName evidence="2">Type I-E CRISPR-associated protein Cas5/CasD</fullName>
    </submittedName>
</protein>
<gene>
    <name evidence="2" type="primary">cas5e</name>
    <name evidence="2" type="ORF">CUJ83_07230</name>
</gene>
<dbReference type="GO" id="GO:0043571">
    <property type="term" value="P:maintenance of CRISPR repeat elements"/>
    <property type="evidence" value="ECO:0007669"/>
    <property type="project" value="InterPro"/>
</dbReference>
<name>A0AAP2REV7_9EURY</name>
<dbReference type="InterPro" id="IPR010147">
    <property type="entry name" value="CRISPR-assoc_prot_CasD"/>
</dbReference>
<evidence type="ECO:0000313" key="2">
    <source>
        <dbReference type="EMBL" id="MCD1294790.1"/>
    </source>
</evidence>
<dbReference type="Proteomes" id="UP001320159">
    <property type="component" value="Unassembled WGS sequence"/>
</dbReference>